<dbReference type="AlphaFoldDB" id="A0A6A6J147"/>
<protein>
    <recommendedName>
        <fullName evidence="2">DUF7918 domain-containing protein</fullName>
    </recommendedName>
</protein>
<evidence type="ECO:0000259" key="2">
    <source>
        <dbReference type="Pfam" id="PF25534"/>
    </source>
</evidence>
<proteinExistence type="predicted"/>
<evidence type="ECO:0000313" key="4">
    <source>
        <dbReference type="Proteomes" id="UP000800094"/>
    </source>
</evidence>
<gene>
    <name evidence="3" type="ORF">BU26DRAFT_472790</name>
</gene>
<keyword evidence="1" id="KW-0175">Coiled coil</keyword>
<dbReference type="EMBL" id="ML987189">
    <property type="protein sequence ID" value="KAF2256494.1"/>
    <property type="molecule type" value="Genomic_DNA"/>
</dbReference>
<keyword evidence="4" id="KW-1185">Reference proteome</keyword>
<sequence length="318" mass="36251">MVVHPDCPGLEASVVVNDDVLKEYDDRTQVPAKTVERYVEAQTGAEFEVHFRFSHPFPTDRAVSMIVTVDGKDVDEPLVRSRDLCRKVHASQGSISNVGSEHYVQKFRFAELDIEEGDFQAVPEHVKQRLEPVGTITLNFYFLENARQNTWLEVERKEIRELGTVSEKAVVKGAALSHAVSLAEPETTQNVEYFDAEYADNGEPFSTFHFHYHSIAALKALYIVPRSPEPLELSDCTEDVIQTSTRGQLEQIVARLRRQEEVRDRMKRERAESVTEVGDDEINRVADDDCVCVGAREAKRRRYERRLPSAEDEVVELD</sequence>
<dbReference type="OrthoDB" id="3364132at2759"/>
<accession>A0A6A6J147</accession>
<dbReference type="PANTHER" id="PTHR36223">
    <property type="entry name" value="BETA-LACTAMASE-TYPE TRANSPEPTIDASE FOLD DOMAIN CONTAINING PROTEIN"/>
    <property type="match status" value="1"/>
</dbReference>
<dbReference type="InterPro" id="IPR057678">
    <property type="entry name" value="DUF7918"/>
</dbReference>
<evidence type="ECO:0000313" key="3">
    <source>
        <dbReference type="EMBL" id="KAF2256494.1"/>
    </source>
</evidence>
<feature type="domain" description="DUF7918" evidence="2">
    <location>
        <begin position="9"/>
        <end position="227"/>
    </location>
</feature>
<feature type="coiled-coil region" evidence="1">
    <location>
        <begin position="249"/>
        <end position="276"/>
    </location>
</feature>
<dbReference type="Proteomes" id="UP000800094">
    <property type="component" value="Unassembled WGS sequence"/>
</dbReference>
<name>A0A6A6J147_9PLEO</name>
<dbReference type="GeneID" id="54578777"/>
<reference evidence="3" key="1">
    <citation type="journal article" date="2020" name="Stud. Mycol.">
        <title>101 Dothideomycetes genomes: a test case for predicting lifestyles and emergence of pathogens.</title>
        <authorList>
            <person name="Haridas S."/>
            <person name="Albert R."/>
            <person name="Binder M."/>
            <person name="Bloem J."/>
            <person name="Labutti K."/>
            <person name="Salamov A."/>
            <person name="Andreopoulos B."/>
            <person name="Baker S."/>
            <person name="Barry K."/>
            <person name="Bills G."/>
            <person name="Bluhm B."/>
            <person name="Cannon C."/>
            <person name="Castanera R."/>
            <person name="Culley D."/>
            <person name="Daum C."/>
            <person name="Ezra D."/>
            <person name="Gonzalez J."/>
            <person name="Henrissat B."/>
            <person name="Kuo A."/>
            <person name="Liang C."/>
            <person name="Lipzen A."/>
            <person name="Lutzoni F."/>
            <person name="Magnuson J."/>
            <person name="Mondo S."/>
            <person name="Nolan M."/>
            <person name="Ohm R."/>
            <person name="Pangilinan J."/>
            <person name="Park H.-J."/>
            <person name="Ramirez L."/>
            <person name="Alfaro M."/>
            <person name="Sun H."/>
            <person name="Tritt A."/>
            <person name="Yoshinaga Y."/>
            <person name="Zwiers L.-H."/>
            <person name="Turgeon B."/>
            <person name="Goodwin S."/>
            <person name="Spatafora J."/>
            <person name="Crous P."/>
            <person name="Grigoriev I."/>
        </authorList>
    </citation>
    <scope>NUCLEOTIDE SEQUENCE</scope>
    <source>
        <strain evidence="3">CBS 122368</strain>
    </source>
</reference>
<dbReference type="PANTHER" id="PTHR36223:SF1">
    <property type="entry name" value="TRANSCRIPTION ELONGATION FACTOR EAF N-TERMINAL DOMAIN-CONTAINING PROTEIN"/>
    <property type="match status" value="1"/>
</dbReference>
<dbReference type="RefSeq" id="XP_033691498.1">
    <property type="nucleotide sequence ID" value="XM_033825447.1"/>
</dbReference>
<dbReference type="Pfam" id="PF25534">
    <property type="entry name" value="DUF7918"/>
    <property type="match status" value="1"/>
</dbReference>
<evidence type="ECO:0000256" key="1">
    <source>
        <dbReference type="SAM" id="Coils"/>
    </source>
</evidence>
<organism evidence="3 4">
    <name type="scientific">Trematosphaeria pertusa</name>
    <dbReference type="NCBI Taxonomy" id="390896"/>
    <lineage>
        <taxon>Eukaryota</taxon>
        <taxon>Fungi</taxon>
        <taxon>Dikarya</taxon>
        <taxon>Ascomycota</taxon>
        <taxon>Pezizomycotina</taxon>
        <taxon>Dothideomycetes</taxon>
        <taxon>Pleosporomycetidae</taxon>
        <taxon>Pleosporales</taxon>
        <taxon>Massarineae</taxon>
        <taxon>Trematosphaeriaceae</taxon>
        <taxon>Trematosphaeria</taxon>
    </lineage>
</organism>